<accession>A0A1Y1UC34</accession>
<dbReference type="EMBL" id="NBSH01000012">
    <property type="protein sequence ID" value="ORX35094.1"/>
    <property type="molecule type" value="Genomic_DNA"/>
</dbReference>
<feature type="compositionally biased region" description="Polar residues" evidence="1">
    <location>
        <begin position="179"/>
        <end position="209"/>
    </location>
</feature>
<evidence type="ECO:0000313" key="3">
    <source>
        <dbReference type="Proteomes" id="UP000193218"/>
    </source>
</evidence>
<reference evidence="2 3" key="1">
    <citation type="submission" date="2017-03" db="EMBL/GenBank/DDBJ databases">
        <title>Widespread Adenine N6-methylation of Active Genes in Fungi.</title>
        <authorList>
            <consortium name="DOE Joint Genome Institute"/>
            <person name="Mondo S.J."/>
            <person name="Dannebaum R.O."/>
            <person name="Kuo R.C."/>
            <person name="Louie K.B."/>
            <person name="Bewick A.J."/>
            <person name="Labutti K."/>
            <person name="Haridas S."/>
            <person name="Kuo A."/>
            <person name="Salamov A."/>
            <person name="Ahrendt S.R."/>
            <person name="Lau R."/>
            <person name="Bowen B.P."/>
            <person name="Lipzen A."/>
            <person name="Sullivan W."/>
            <person name="Andreopoulos W.B."/>
            <person name="Clum A."/>
            <person name="Lindquist E."/>
            <person name="Daum C."/>
            <person name="Northen T.R."/>
            <person name="Ramamoorthy G."/>
            <person name="Schmitz R.J."/>
            <person name="Gryganskyi A."/>
            <person name="Culley D."/>
            <person name="Magnuson J."/>
            <person name="James T.Y."/>
            <person name="O'Malley M.A."/>
            <person name="Stajich J.E."/>
            <person name="Spatafora J.W."/>
            <person name="Visel A."/>
            <person name="Grigoriev I.V."/>
        </authorList>
    </citation>
    <scope>NUCLEOTIDE SEQUENCE [LARGE SCALE GENOMIC DNA]</scope>
    <source>
        <strain evidence="2 3">NRRL Y-17943</strain>
    </source>
</reference>
<dbReference type="GeneID" id="33553755"/>
<dbReference type="Proteomes" id="UP000193218">
    <property type="component" value="Unassembled WGS sequence"/>
</dbReference>
<feature type="compositionally biased region" description="Low complexity" evidence="1">
    <location>
        <begin position="383"/>
        <end position="393"/>
    </location>
</feature>
<protein>
    <recommendedName>
        <fullName evidence="4">Btz domain-containing protein</fullName>
    </recommendedName>
</protein>
<dbReference type="AlphaFoldDB" id="A0A1Y1UC34"/>
<organism evidence="2 3">
    <name type="scientific">Kockovaella imperatae</name>
    <dbReference type="NCBI Taxonomy" id="4999"/>
    <lineage>
        <taxon>Eukaryota</taxon>
        <taxon>Fungi</taxon>
        <taxon>Dikarya</taxon>
        <taxon>Basidiomycota</taxon>
        <taxon>Agaricomycotina</taxon>
        <taxon>Tremellomycetes</taxon>
        <taxon>Tremellales</taxon>
        <taxon>Cuniculitremaceae</taxon>
        <taxon>Kockovaella</taxon>
    </lineage>
</organism>
<feature type="compositionally biased region" description="Basic and acidic residues" evidence="1">
    <location>
        <begin position="18"/>
        <end position="69"/>
    </location>
</feature>
<evidence type="ECO:0000256" key="1">
    <source>
        <dbReference type="SAM" id="MobiDB-lite"/>
    </source>
</evidence>
<name>A0A1Y1UC34_9TREE</name>
<keyword evidence="3" id="KW-1185">Reference proteome</keyword>
<feature type="compositionally biased region" description="Low complexity" evidence="1">
    <location>
        <begin position="249"/>
        <end position="260"/>
    </location>
</feature>
<gene>
    <name evidence="2" type="ORF">BD324DRAFT_117647</name>
</gene>
<dbReference type="InParanoid" id="A0A1Y1UC34"/>
<proteinExistence type="predicted"/>
<feature type="region of interest" description="Disordered" evidence="1">
    <location>
        <begin position="368"/>
        <end position="504"/>
    </location>
</feature>
<feature type="region of interest" description="Disordered" evidence="1">
    <location>
        <begin position="238"/>
        <end position="266"/>
    </location>
</feature>
<dbReference type="STRING" id="4999.A0A1Y1UC34"/>
<evidence type="ECO:0008006" key="4">
    <source>
        <dbReference type="Google" id="ProtNLM"/>
    </source>
</evidence>
<feature type="compositionally biased region" description="Polar residues" evidence="1">
    <location>
        <begin position="85"/>
        <end position="95"/>
    </location>
</feature>
<dbReference type="RefSeq" id="XP_021869310.1">
    <property type="nucleotide sequence ID" value="XM_022011947.1"/>
</dbReference>
<dbReference type="OrthoDB" id="2565173at2759"/>
<comment type="caution">
    <text evidence="2">The sequence shown here is derived from an EMBL/GenBank/DDBJ whole genome shotgun (WGS) entry which is preliminary data.</text>
</comment>
<sequence length="585" mass="60649">MAGGAAAGQRGVELAPEEPTRGKKKSGEAGELEMDKLWAEMEAKERARAERQVEQKPAEDNEADAKESVPAESASTPVEGAVASAATTSKPTVNGASKEREQKWGHEGFESMKAVDQFQSNRGFMRGRGRGRGAFAPVPGRGGVPNVFRQRFPPAFRPPFGAPTGPRSAAAQIIPAGSAIQSSSVSKTPATPSRSSSAKATEDSLTQSGLDDMIAPVSQTVTVRLPGGIEQIVKLPPATTQAQSVPIQAASQTAPSSSAPSPVPRLNSSGEFVPLSSRTPNSIPEFIPSTNPSPAPQAIPQFTGSDHGSISSAGPGPAVPIPTPGYFPQGLALGPNGEYFNLATGLPAEYSASSAPQRQFYPQQRFNHQSMQSQQFYPPPQSYSPDHFGAGAPAAPPMMNGRSNTSTGPSNHQHHPSMQMSAGSYPSPAGQGVYFSPIPQDGRGSPFSPYSPGPMGSSAANGFFAPPQSRKVSIKAPTTNSEEVQGKDAQGSNPSGVKPNSDAAQAAQSAQYLAAQAAVAQGYNPYASINGGYPGEMMNGNTTNGMMSMNGGGGQHGMYYNQWQGQGGAGMGGGQPEYGYAEYGY</sequence>
<feature type="compositionally biased region" description="Basic and acidic residues" evidence="1">
    <location>
        <begin position="97"/>
        <end position="110"/>
    </location>
</feature>
<evidence type="ECO:0000313" key="2">
    <source>
        <dbReference type="EMBL" id="ORX35094.1"/>
    </source>
</evidence>
<feature type="compositionally biased region" description="Polar residues" evidence="1">
    <location>
        <begin position="401"/>
        <end position="424"/>
    </location>
</feature>
<feature type="region of interest" description="Disordered" evidence="1">
    <location>
        <begin position="1"/>
        <end position="211"/>
    </location>
</feature>